<dbReference type="SMART" id="SM00267">
    <property type="entry name" value="GGDEF"/>
    <property type="match status" value="1"/>
</dbReference>
<dbReference type="Pfam" id="PF00990">
    <property type="entry name" value="GGDEF"/>
    <property type="match status" value="1"/>
</dbReference>
<accession>A0ABN7PWU4</accession>
<evidence type="ECO:0000259" key="2">
    <source>
        <dbReference type="PROSITE" id="PS50883"/>
    </source>
</evidence>
<sequence>MKCPPFLATDAERLEALSRYSLAGVGPLASLAPVVKIASRILRMPISAVNMIGSDHVFLAASTGIDEAQVNLGRDVSFCAHTITQPGVMVVRDTANDERFSDNPLVTGQAGVRFYAGVPLVSPEGHAVGAFCVMDRHPHPEFSAEDCEQLRELARMAADRLELRRIEVAAQGKVDRLTEAVESEPQSRVPSQASPIGSPWVQTSDATVGRTCCLRREAFYQRAEETLSRGGPAAILMLDIDGFKDINATLGTGIGDAVLHEVARRLCDITTEADTIGWISGDQFAVLIPVSDSEHDAKACAELLVTRITEKLFVDDKEIPLSISSGVAIAPTHGQDALKLISNADLALTRAKATCRGRAYVFSNTLLKEAVSRRLYALELHRAVTAGQFELFYQPQFCLHDGSLRGAEALIRWRHPKYGLLLPAAFVSALDSGSLALSAGAWILDEACAQAAQWRRNGAGDFRIGVNLFTAQLQTGDLVTQVISTLNRHGLPPQALELEVTENVVLDGEDQVLELLKQLRHAGVSLALDDFGTGYASLSTLRRVPVNRIKIDRSFVQHMAESAKDASVVRALVAMADSFGLQTTAEGIESEAQRHMLHQLGCQEAQGHLFGRAVPAIQFAQAFGLHSELLPAGHSI</sequence>
<proteinExistence type="predicted"/>
<dbReference type="Pfam" id="PF00563">
    <property type="entry name" value="EAL"/>
    <property type="match status" value="1"/>
</dbReference>
<dbReference type="InterPro" id="IPR035919">
    <property type="entry name" value="EAL_sf"/>
</dbReference>
<gene>
    <name evidence="4" type="ORF">LMG26411_02599</name>
</gene>
<evidence type="ECO:0000256" key="1">
    <source>
        <dbReference type="SAM" id="MobiDB-lite"/>
    </source>
</evidence>
<dbReference type="PANTHER" id="PTHR33121">
    <property type="entry name" value="CYCLIC DI-GMP PHOSPHODIESTERASE PDEF"/>
    <property type="match status" value="1"/>
</dbReference>
<evidence type="ECO:0000259" key="3">
    <source>
        <dbReference type="PROSITE" id="PS50887"/>
    </source>
</evidence>
<dbReference type="InterPro" id="IPR029787">
    <property type="entry name" value="Nucleotide_cyclase"/>
</dbReference>
<dbReference type="Gene3D" id="3.30.450.40">
    <property type="match status" value="1"/>
</dbReference>
<dbReference type="PANTHER" id="PTHR33121:SF70">
    <property type="entry name" value="SIGNALING PROTEIN YKOW"/>
    <property type="match status" value="1"/>
</dbReference>
<dbReference type="Pfam" id="PF01590">
    <property type="entry name" value="GAF"/>
    <property type="match status" value="1"/>
</dbReference>
<dbReference type="InterPro" id="IPR001633">
    <property type="entry name" value="EAL_dom"/>
</dbReference>
<feature type="compositionally biased region" description="Polar residues" evidence="1">
    <location>
        <begin position="184"/>
        <end position="202"/>
    </location>
</feature>
<dbReference type="PROSITE" id="PS50883">
    <property type="entry name" value="EAL"/>
    <property type="match status" value="1"/>
</dbReference>
<dbReference type="CDD" id="cd01949">
    <property type="entry name" value="GGDEF"/>
    <property type="match status" value="1"/>
</dbReference>
<name>A0ABN7PWU4_9BURK</name>
<dbReference type="SUPFAM" id="SSF55073">
    <property type="entry name" value="Nucleotide cyclase"/>
    <property type="match status" value="1"/>
</dbReference>
<dbReference type="NCBIfam" id="TIGR00254">
    <property type="entry name" value="GGDEF"/>
    <property type="match status" value="1"/>
</dbReference>
<keyword evidence="5" id="KW-1185">Reference proteome</keyword>
<evidence type="ECO:0000313" key="5">
    <source>
        <dbReference type="Proteomes" id="UP000672657"/>
    </source>
</evidence>
<dbReference type="SUPFAM" id="SSF55781">
    <property type="entry name" value="GAF domain-like"/>
    <property type="match status" value="1"/>
</dbReference>
<dbReference type="SMART" id="SM00052">
    <property type="entry name" value="EAL"/>
    <property type="match status" value="1"/>
</dbReference>
<reference evidence="4 5" key="1">
    <citation type="submission" date="2021-03" db="EMBL/GenBank/DDBJ databases">
        <authorList>
            <person name="Peeters C."/>
        </authorList>
    </citation>
    <scope>NUCLEOTIDE SEQUENCE [LARGE SCALE GENOMIC DNA]</scope>
    <source>
        <strain evidence="4 5">LMG 26411</strain>
    </source>
</reference>
<dbReference type="EMBL" id="CAJPVI010000014">
    <property type="protein sequence ID" value="CAG2144644.1"/>
    <property type="molecule type" value="Genomic_DNA"/>
</dbReference>
<dbReference type="InterPro" id="IPR043128">
    <property type="entry name" value="Rev_trsase/Diguanyl_cyclase"/>
</dbReference>
<dbReference type="Proteomes" id="UP000672657">
    <property type="component" value="Unassembled WGS sequence"/>
</dbReference>
<dbReference type="CDD" id="cd01948">
    <property type="entry name" value="EAL"/>
    <property type="match status" value="1"/>
</dbReference>
<dbReference type="InterPro" id="IPR050706">
    <property type="entry name" value="Cyclic-di-GMP_PDE-like"/>
</dbReference>
<feature type="domain" description="GGDEF" evidence="3">
    <location>
        <begin position="231"/>
        <end position="364"/>
    </location>
</feature>
<evidence type="ECO:0000313" key="4">
    <source>
        <dbReference type="EMBL" id="CAG2144644.1"/>
    </source>
</evidence>
<protein>
    <submittedName>
        <fullName evidence="4">Uncharacterized protein</fullName>
    </submittedName>
</protein>
<dbReference type="Gene3D" id="3.30.70.270">
    <property type="match status" value="1"/>
</dbReference>
<dbReference type="InterPro" id="IPR000160">
    <property type="entry name" value="GGDEF_dom"/>
</dbReference>
<feature type="domain" description="EAL" evidence="2">
    <location>
        <begin position="373"/>
        <end position="627"/>
    </location>
</feature>
<dbReference type="Gene3D" id="3.20.20.450">
    <property type="entry name" value="EAL domain"/>
    <property type="match status" value="1"/>
</dbReference>
<dbReference type="PROSITE" id="PS50887">
    <property type="entry name" value="GGDEF"/>
    <property type="match status" value="1"/>
</dbReference>
<comment type="caution">
    <text evidence="4">The sequence shown here is derived from an EMBL/GenBank/DDBJ whole genome shotgun (WGS) entry which is preliminary data.</text>
</comment>
<dbReference type="SMART" id="SM00065">
    <property type="entry name" value="GAF"/>
    <property type="match status" value="1"/>
</dbReference>
<dbReference type="SUPFAM" id="SSF141868">
    <property type="entry name" value="EAL domain-like"/>
    <property type="match status" value="1"/>
</dbReference>
<dbReference type="InterPro" id="IPR029016">
    <property type="entry name" value="GAF-like_dom_sf"/>
</dbReference>
<organism evidence="4 5">
    <name type="scientific">Cupriavidus numazuensis</name>
    <dbReference type="NCBI Taxonomy" id="221992"/>
    <lineage>
        <taxon>Bacteria</taxon>
        <taxon>Pseudomonadati</taxon>
        <taxon>Pseudomonadota</taxon>
        <taxon>Betaproteobacteria</taxon>
        <taxon>Burkholderiales</taxon>
        <taxon>Burkholderiaceae</taxon>
        <taxon>Cupriavidus</taxon>
    </lineage>
</organism>
<dbReference type="InterPro" id="IPR003018">
    <property type="entry name" value="GAF"/>
</dbReference>
<feature type="region of interest" description="Disordered" evidence="1">
    <location>
        <begin position="179"/>
        <end position="202"/>
    </location>
</feature>